<sequence length="193" mass="22482">MYTHGVEFLYIAFHFPLPGFMEVLKRAYAALVEGIPDMDVVLQRIVYVLIQNPVIILCTHKPPQAEYDKYQYLPYDKWDECLDLYKQFLNTHQIGYLEYNHAAPIPLSVIELLEKKNRERMEWWKPMWNGGWGCVGSVYPKILLVAERQGPNNMNSIPFETGPTGHMLTNLLLETKMPLGKFAITNLVKSHRR</sequence>
<organism evidence="1">
    <name type="scientific">marine sediment metagenome</name>
    <dbReference type="NCBI Taxonomy" id="412755"/>
    <lineage>
        <taxon>unclassified sequences</taxon>
        <taxon>metagenomes</taxon>
        <taxon>ecological metagenomes</taxon>
    </lineage>
</organism>
<gene>
    <name evidence="1" type="ORF">S01H4_55822</name>
</gene>
<reference evidence="1" key="1">
    <citation type="journal article" date="2014" name="Front. Microbiol.">
        <title>High frequency of phylogenetically diverse reductive dehalogenase-homologous genes in deep subseafloor sedimentary metagenomes.</title>
        <authorList>
            <person name="Kawai M."/>
            <person name="Futagami T."/>
            <person name="Toyoda A."/>
            <person name="Takaki Y."/>
            <person name="Nishi S."/>
            <person name="Hori S."/>
            <person name="Arai W."/>
            <person name="Tsubouchi T."/>
            <person name="Morono Y."/>
            <person name="Uchiyama I."/>
            <person name="Ito T."/>
            <person name="Fujiyama A."/>
            <person name="Inagaki F."/>
            <person name="Takami H."/>
        </authorList>
    </citation>
    <scope>NUCLEOTIDE SEQUENCE</scope>
    <source>
        <strain evidence="1">Expedition CK06-06</strain>
    </source>
</reference>
<dbReference type="AlphaFoldDB" id="X1EKF8"/>
<protein>
    <submittedName>
        <fullName evidence="1">Uncharacterized protein</fullName>
    </submittedName>
</protein>
<name>X1EKF8_9ZZZZ</name>
<accession>X1EKF8</accession>
<proteinExistence type="predicted"/>
<feature type="non-terminal residue" evidence="1">
    <location>
        <position position="193"/>
    </location>
</feature>
<dbReference type="EMBL" id="BART01032267">
    <property type="protein sequence ID" value="GAH09133.1"/>
    <property type="molecule type" value="Genomic_DNA"/>
</dbReference>
<comment type="caution">
    <text evidence="1">The sequence shown here is derived from an EMBL/GenBank/DDBJ whole genome shotgun (WGS) entry which is preliminary data.</text>
</comment>
<evidence type="ECO:0000313" key="1">
    <source>
        <dbReference type="EMBL" id="GAH09133.1"/>
    </source>
</evidence>